<accession>A0AA38BT25</accession>
<dbReference type="AlphaFoldDB" id="A0AA38BT25"/>
<organism evidence="1 2">
    <name type="scientific">Taxus chinensis</name>
    <name type="common">Chinese yew</name>
    <name type="synonym">Taxus wallichiana var. chinensis</name>
    <dbReference type="NCBI Taxonomy" id="29808"/>
    <lineage>
        <taxon>Eukaryota</taxon>
        <taxon>Viridiplantae</taxon>
        <taxon>Streptophyta</taxon>
        <taxon>Embryophyta</taxon>
        <taxon>Tracheophyta</taxon>
        <taxon>Spermatophyta</taxon>
        <taxon>Pinopsida</taxon>
        <taxon>Pinidae</taxon>
        <taxon>Conifers II</taxon>
        <taxon>Cupressales</taxon>
        <taxon>Taxaceae</taxon>
        <taxon>Taxus</taxon>
    </lineage>
</organism>
<evidence type="ECO:0000313" key="2">
    <source>
        <dbReference type="Proteomes" id="UP000824469"/>
    </source>
</evidence>
<sequence>PDLIDEPMMEEDQTVLEALGVDQATKEPPVLPPNSLPSSSVVEEEFDLSNFMFEDEVIHGEKVIDQEDTMEE</sequence>
<keyword evidence="2" id="KW-1185">Reference proteome</keyword>
<comment type="caution">
    <text evidence="1">The sequence shown here is derived from an EMBL/GenBank/DDBJ whole genome shotgun (WGS) entry which is preliminary data.</text>
</comment>
<gene>
    <name evidence="1" type="ORF">KI387_033622</name>
</gene>
<evidence type="ECO:0000313" key="1">
    <source>
        <dbReference type="EMBL" id="KAH9289505.1"/>
    </source>
</evidence>
<proteinExistence type="predicted"/>
<name>A0AA38BT25_TAXCH</name>
<dbReference type="EMBL" id="JAHRHJ020003813">
    <property type="protein sequence ID" value="KAH9289505.1"/>
    <property type="molecule type" value="Genomic_DNA"/>
</dbReference>
<feature type="non-terminal residue" evidence="1">
    <location>
        <position position="1"/>
    </location>
</feature>
<dbReference type="Proteomes" id="UP000824469">
    <property type="component" value="Unassembled WGS sequence"/>
</dbReference>
<feature type="non-terminal residue" evidence="1">
    <location>
        <position position="72"/>
    </location>
</feature>
<reference evidence="1 2" key="1">
    <citation type="journal article" date="2021" name="Nat. Plants">
        <title>The Taxus genome provides insights into paclitaxel biosynthesis.</title>
        <authorList>
            <person name="Xiong X."/>
            <person name="Gou J."/>
            <person name="Liao Q."/>
            <person name="Li Y."/>
            <person name="Zhou Q."/>
            <person name="Bi G."/>
            <person name="Li C."/>
            <person name="Du R."/>
            <person name="Wang X."/>
            <person name="Sun T."/>
            <person name="Guo L."/>
            <person name="Liang H."/>
            <person name="Lu P."/>
            <person name="Wu Y."/>
            <person name="Zhang Z."/>
            <person name="Ro D.K."/>
            <person name="Shang Y."/>
            <person name="Huang S."/>
            <person name="Yan J."/>
        </authorList>
    </citation>
    <scope>NUCLEOTIDE SEQUENCE [LARGE SCALE GENOMIC DNA]</scope>
    <source>
        <strain evidence="1">Ta-2019</strain>
    </source>
</reference>
<protein>
    <submittedName>
        <fullName evidence="1">Uncharacterized protein</fullName>
    </submittedName>
</protein>